<dbReference type="Gene3D" id="3.30.1240.10">
    <property type="match status" value="1"/>
</dbReference>
<protein>
    <recommendedName>
        <fullName evidence="3">Hydrolase</fullName>
    </recommendedName>
</protein>
<evidence type="ECO:0000313" key="1">
    <source>
        <dbReference type="EMBL" id="OUQ36108.1"/>
    </source>
</evidence>
<dbReference type="NCBIfam" id="TIGR01484">
    <property type="entry name" value="HAD-SF-IIB"/>
    <property type="match status" value="1"/>
</dbReference>
<dbReference type="InterPro" id="IPR006379">
    <property type="entry name" value="HAD-SF_hydro_IIB"/>
</dbReference>
<accession>A0A1Y4T1N8</accession>
<comment type="caution">
    <text evidence="1">The sequence shown here is derived from an EMBL/GenBank/DDBJ whole genome shotgun (WGS) entry which is preliminary data.</text>
</comment>
<dbReference type="GO" id="GO:0016791">
    <property type="term" value="F:phosphatase activity"/>
    <property type="evidence" value="ECO:0007669"/>
    <property type="project" value="TreeGrafter"/>
</dbReference>
<sequence length="244" mass="27808">MKALASDFDGTLYFENGVKEDDRKAILAFQKHHLFGLCTGRPLIGVQHYLENCIQPDFYIVSSGACILDKEGHVLYEQTLSKAITKTIYEQYHEKAEVSIQADFRIYTLVQNSQIPLAQTYVESIDCIGDDHIFGLSINAVNEKQAKQWTYDLNATYKEIMAFQNKEYIDIVKRGCSKGEAIKKLKSLLHLDYVYGIGDSYNDIPMLESADCSFTFYDSPEIVQKEATHLVSSICEAIERIERE</sequence>
<dbReference type="PANTHER" id="PTHR10000:SF8">
    <property type="entry name" value="HAD SUPERFAMILY HYDROLASE-LIKE, TYPE 3"/>
    <property type="match status" value="1"/>
</dbReference>
<evidence type="ECO:0008006" key="3">
    <source>
        <dbReference type="Google" id="ProtNLM"/>
    </source>
</evidence>
<dbReference type="Gene3D" id="3.40.50.1000">
    <property type="entry name" value="HAD superfamily/HAD-like"/>
    <property type="match status" value="1"/>
</dbReference>
<dbReference type="AlphaFoldDB" id="A0A1Y4T1N8"/>
<dbReference type="EMBL" id="NFLJ01000004">
    <property type="protein sequence ID" value="OUQ36108.1"/>
    <property type="molecule type" value="Genomic_DNA"/>
</dbReference>
<dbReference type="InterPro" id="IPR036412">
    <property type="entry name" value="HAD-like_sf"/>
</dbReference>
<dbReference type="GO" id="GO:0000287">
    <property type="term" value="F:magnesium ion binding"/>
    <property type="evidence" value="ECO:0007669"/>
    <property type="project" value="TreeGrafter"/>
</dbReference>
<dbReference type="InterPro" id="IPR023214">
    <property type="entry name" value="HAD_sf"/>
</dbReference>
<reference evidence="1 2" key="1">
    <citation type="journal article" date="2018" name="BMC Genomics">
        <title>Whole genome sequencing and function prediction of 133 gut anaerobes isolated from chicken caecum in pure cultures.</title>
        <authorList>
            <person name="Medvecky M."/>
            <person name="Cejkova D."/>
            <person name="Polansky O."/>
            <person name="Karasova D."/>
            <person name="Kubasova T."/>
            <person name="Cizek A."/>
            <person name="Rychlik I."/>
        </authorList>
    </citation>
    <scope>NUCLEOTIDE SEQUENCE [LARGE SCALE GENOMIC DNA]</scope>
    <source>
        <strain evidence="1 2">An13</strain>
    </source>
</reference>
<dbReference type="SUPFAM" id="SSF56784">
    <property type="entry name" value="HAD-like"/>
    <property type="match status" value="1"/>
</dbReference>
<keyword evidence="2" id="KW-1185">Reference proteome</keyword>
<dbReference type="Pfam" id="PF08282">
    <property type="entry name" value="Hydrolase_3"/>
    <property type="match status" value="1"/>
</dbReference>
<organism evidence="1 2">
    <name type="scientific">Massilimicrobiota timonensis</name>
    <dbReference type="NCBI Taxonomy" id="1776392"/>
    <lineage>
        <taxon>Bacteria</taxon>
        <taxon>Bacillati</taxon>
        <taxon>Bacillota</taxon>
        <taxon>Erysipelotrichia</taxon>
        <taxon>Erysipelotrichales</taxon>
        <taxon>Erysipelotrichaceae</taxon>
        <taxon>Massilimicrobiota</taxon>
    </lineage>
</organism>
<dbReference type="OrthoDB" id="306707at2"/>
<dbReference type="Proteomes" id="UP000195305">
    <property type="component" value="Unassembled WGS sequence"/>
</dbReference>
<gene>
    <name evidence="1" type="ORF">B5E75_02200</name>
</gene>
<name>A0A1Y4T1N8_9FIRM</name>
<dbReference type="GO" id="GO:0005829">
    <property type="term" value="C:cytosol"/>
    <property type="evidence" value="ECO:0007669"/>
    <property type="project" value="TreeGrafter"/>
</dbReference>
<dbReference type="RefSeq" id="WP_087357160.1">
    <property type="nucleotide sequence ID" value="NZ_NFLJ01000004.1"/>
</dbReference>
<dbReference type="PANTHER" id="PTHR10000">
    <property type="entry name" value="PHOSPHOSERINE PHOSPHATASE"/>
    <property type="match status" value="1"/>
</dbReference>
<evidence type="ECO:0000313" key="2">
    <source>
        <dbReference type="Proteomes" id="UP000195305"/>
    </source>
</evidence>
<proteinExistence type="predicted"/>